<proteinExistence type="evidence at transcript level"/>
<sequence>MISQLQSGGKSSWIQLMNDITFDPNNESAFELLQKLLSVCPRKVSDDPTIKELVENTFLNLLPTHVRPLIRATKFDTLMDMAKYYDRYVAGDFSDNKPTQDGKNSEVTQLSAKLDEVLTHMSRGQQPFRQQRYSNQRFQNDNRRPNFQQNNQFPPRFQGNYSRQNYYNQQQFQRNQQFNQPRFWGPPKQQQRPEYIPTDTRPQHERNPQFTQANQEYRPGRQNPNPPNLCYIHERYKDKAFKCYGPPCPKYHEGLQIAIPRQTLNAIQTIDKNLPRVKDVLSNTEFLIDSGSAGSFIPAKAGLLAKFPEITAVPNYNREPKHPIVARIPLHRMPAVQKARRVRPEYFERMKKQLEDMCRRGIIRRAQSQFGMPVHLVAQMLRMWPWVQCCINLLKERCSL</sequence>
<dbReference type="Gene3D" id="3.10.10.10">
    <property type="entry name" value="HIV Type 1 Reverse Transcriptase, subunit A, domain 1"/>
    <property type="match status" value="1"/>
</dbReference>
<gene>
    <name evidence="2" type="primary">LOC100186429</name>
</gene>
<organism evidence="2">
    <name type="scientific">Phallusia mammillata</name>
    <dbReference type="NCBI Taxonomy" id="59560"/>
    <lineage>
        <taxon>Eukaryota</taxon>
        <taxon>Metazoa</taxon>
        <taxon>Chordata</taxon>
        <taxon>Tunicata</taxon>
        <taxon>Ascidiacea</taxon>
        <taxon>Phlebobranchia</taxon>
        <taxon>Ascidiidae</taxon>
        <taxon>Phallusia</taxon>
    </lineage>
</organism>
<accession>A0A6F9DJB7</accession>
<reference evidence="2" key="1">
    <citation type="submission" date="2020-04" db="EMBL/GenBank/DDBJ databases">
        <authorList>
            <person name="Neveu A P."/>
        </authorList>
    </citation>
    <scope>NUCLEOTIDE SEQUENCE</scope>
    <source>
        <tissue evidence="2">Whole embryo</tissue>
    </source>
</reference>
<name>A0A6F9DJB7_9ASCI</name>
<feature type="region of interest" description="Disordered" evidence="1">
    <location>
        <begin position="138"/>
        <end position="161"/>
    </location>
</feature>
<dbReference type="InterPro" id="IPR043502">
    <property type="entry name" value="DNA/RNA_pol_sf"/>
</dbReference>
<evidence type="ECO:0000313" key="2">
    <source>
        <dbReference type="EMBL" id="CAB3263005.1"/>
    </source>
</evidence>
<dbReference type="AlphaFoldDB" id="A0A6F9DJB7"/>
<dbReference type="EMBL" id="LR787143">
    <property type="protein sequence ID" value="CAB3263005.1"/>
    <property type="molecule type" value="mRNA"/>
</dbReference>
<dbReference type="SUPFAM" id="SSF56672">
    <property type="entry name" value="DNA/RNA polymerases"/>
    <property type="match status" value="1"/>
</dbReference>
<evidence type="ECO:0000256" key="1">
    <source>
        <dbReference type="SAM" id="MobiDB-lite"/>
    </source>
</evidence>
<feature type="region of interest" description="Disordered" evidence="1">
    <location>
        <begin position="179"/>
        <end position="207"/>
    </location>
</feature>
<protein>
    <submittedName>
        <fullName evidence="2">Uncharacterized protein LOC100186429</fullName>
    </submittedName>
</protein>